<feature type="region of interest" description="Disordered" evidence="1">
    <location>
        <begin position="155"/>
        <end position="189"/>
    </location>
</feature>
<organism evidence="2 3">
    <name type="scientific">Trametes coccinea (strain BRFM310)</name>
    <name type="common">Pycnoporus coccineus</name>
    <dbReference type="NCBI Taxonomy" id="1353009"/>
    <lineage>
        <taxon>Eukaryota</taxon>
        <taxon>Fungi</taxon>
        <taxon>Dikarya</taxon>
        <taxon>Basidiomycota</taxon>
        <taxon>Agaricomycotina</taxon>
        <taxon>Agaricomycetes</taxon>
        <taxon>Polyporales</taxon>
        <taxon>Polyporaceae</taxon>
        <taxon>Trametes</taxon>
    </lineage>
</organism>
<protein>
    <submittedName>
        <fullName evidence="2">Uncharacterized protein</fullName>
    </submittedName>
</protein>
<accession>A0A1Y2ICC1</accession>
<feature type="region of interest" description="Disordered" evidence="1">
    <location>
        <begin position="34"/>
        <end position="59"/>
    </location>
</feature>
<evidence type="ECO:0000313" key="2">
    <source>
        <dbReference type="EMBL" id="OSC98794.1"/>
    </source>
</evidence>
<feature type="compositionally biased region" description="Polar residues" evidence="1">
    <location>
        <begin position="120"/>
        <end position="139"/>
    </location>
</feature>
<keyword evidence="3" id="KW-1185">Reference proteome</keyword>
<gene>
    <name evidence="2" type="ORF">PYCCODRAFT_915033</name>
</gene>
<reference evidence="2 3" key="1">
    <citation type="journal article" date="2015" name="Biotechnol. Biofuels">
        <title>Enhanced degradation of softwood versus hardwood by the white-rot fungus Pycnoporus coccineus.</title>
        <authorList>
            <person name="Couturier M."/>
            <person name="Navarro D."/>
            <person name="Chevret D."/>
            <person name="Henrissat B."/>
            <person name="Piumi F."/>
            <person name="Ruiz-Duenas F.J."/>
            <person name="Martinez A.T."/>
            <person name="Grigoriev I.V."/>
            <person name="Riley R."/>
            <person name="Lipzen A."/>
            <person name="Berrin J.G."/>
            <person name="Master E.R."/>
            <person name="Rosso M.N."/>
        </authorList>
    </citation>
    <scope>NUCLEOTIDE SEQUENCE [LARGE SCALE GENOMIC DNA]</scope>
    <source>
        <strain evidence="2 3">BRFM310</strain>
    </source>
</reference>
<evidence type="ECO:0000313" key="3">
    <source>
        <dbReference type="Proteomes" id="UP000193067"/>
    </source>
</evidence>
<dbReference type="Proteomes" id="UP000193067">
    <property type="component" value="Unassembled WGS sequence"/>
</dbReference>
<name>A0A1Y2ICC1_TRAC3</name>
<proteinExistence type="predicted"/>
<dbReference type="AlphaFoldDB" id="A0A1Y2ICC1"/>
<feature type="region of interest" description="Disordered" evidence="1">
    <location>
        <begin position="105"/>
        <end position="139"/>
    </location>
</feature>
<sequence>MAGSTARWRECYWRGTGNISIPRPHRQKYKREYLFGDGSESEARTENRRRSGPLTEKNIPNRRARTKATILRELQKTVDAEQTHETTSTTLTRIATMRLLDSDAKPRVRARTRRRATKSADPSTDFTTRTSNATSSTQNAEQMCARFGEELRCQGSMSREKVKSGRPPAPVPPRSARSGGLAEVEQHRPRQACEAQRKCIRRLCNRVWIPWDWRHG</sequence>
<feature type="compositionally biased region" description="Basic residues" evidence="1">
    <location>
        <begin position="107"/>
        <end position="117"/>
    </location>
</feature>
<dbReference type="EMBL" id="KZ084134">
    <property type="protein sequence ID" value="OSC98794.1"/>
    <property type="molecule type" value="Genomic_DNA"/>
</dbReference>
<evidence type="ECO:0000256" key="1">
    <source>
        <dbReference type="SAM" id="MobiDB-lite"/>
    </source>
</evidence>